<protein>
    <submittedName>
        <fullName evidence="6">Membrane fusion protein, multidrug efflux system</fullName>
    </submittedName>
</protein>
<dbReference type="Gene3D" id="2.40.420.20">
    <property type="match status" value="1"/>
</dbReference>
<evidence type="ECO:0000313" key="7">
    <source>
        <dbReference type="Proteomes" id="UP000198896"/>
    </source>
</evidence>
<dbReference type="InterPro" id="IPR059052">
    <property type="entry name" value="HH_YbhG-like"/>
</dbReference>
<keyword evidence="2" id="KW-0812">Transmembrane</keyword>
<dbReference type="Gene3D" id="2.40.30.170">
    <property type="match status" value="1"/>
</dbReference>
<keyword evidence="2" id="KW-0472">Membrane</keyword>
<dbReference type="InterPro" id="IPR058637">
    <property type="entry name" value="YknX-like_C"/>
</dbReference>
<reference evidence="6 7" key="1">
    <citation type="submission" date="2016-10" db="EMBL/GenBank/DDBJ databases">
        <authorList>
            <person name="de Groot N.N."/>
        </authorList>
    </citation>
    <scope>NUCLEOTIDE SEQUENCE [LARGE SCALE GENOMIC DNA]</scope>
    <source>
        <strain evidence="6 7">DSM 9236</strain>
    </source>
</reference>
<evidence type="ECO:0000259" key="3">
    <source>
        <dbReference type="Pfam" id="PF25881"/>
    </source>
</evidence>
<comment type="similarity">
    <text evidence="1">Belongs to the membrane fusion protein (MFP) (TC 8.A.1) family.</text>
</comment>
<dbReference type="PANTHER" id="PTHR30469:SF15">
    <property type="entry name" value="HLYD FAMILY OF SECRETION PROTEINS"/>
    <property type="match status" value="1"/>
</dbReference>
<dbReference type="Pfam" id="PF25881">
    <property type="entry name" value="HH_YBHG"/>
    <property type="match status" value="1"/>
</dbReference>
<dbReference type="SUPFAM" id="SSF111369">
    <property type="entry name" value="HlyD-like secretion proteins"/>
    <property type="match status" value="1"/>
</dbReference>
<dbReference type="AlphaFoldDB" id="A0A1I1WZW2"/>
<evidence type="ECO:0000256" key="2">
    <source>
        <dbReference type="SAM" id="Phobius"/>
    </source>
</evidence>
<dbReference type="RefSeq" id="WP_093912240.1">
    <property type="nucleotide sequence ID" value="NZ_FONL01000001.1"/>
</dbReference>
<dbReference type="Gene3D" id="2.40.50.100">
    <property type="match status" value="1"/>
</dbReference>
<dbReference type="EMBL" id="FONL01000001">
    <property type="protein sequence ID" value="SFE00676.1"/>
    <property type="molecule type" value="Genomic_DNA"/>
</dbReference>
<proteinExistence type="inferred from homology"/>
<feature type="domain" description="YbhG-like alpha-helical hairpin" evidence="3">
    <location>
        <begin position="115"/>
        <end position="175"/>
    </location>
</feature>
<dbReference type="InterPro" id="IPR006143">
    <property type="entry name" value="RND_pump_MFP"/>
</dbReference>
<dbReference type="Proteomes" id="UP000198896">
    <property type="component" value="Unassembled WGS sequence"/>
</dbReference>
<dbReference type="PANTHER" id="PTHR30469">
    <property type="entry name" value="MULTIDRUG RESISTANCE PROTEIN MDTA"/>
    <property type="match status" value="1"/>
</dbReference>
<evidence type="ECO:0000256" key="1">
    <source>
        <dbReference type="ARBA" id="ARBA00009477"/>
    </source>
</evidence>
<gene>
    <name evidence="6" type="ORF">SAMN05216245_1018</name>
</gene>
<name>A0A1I1WZW2_9FIRM</name>
<dbReference type="GO" id="GO:0015562">
    <property type="term" value="F:efflux transmembrane transporter activity"/>
    <property type="evidence" value="ECO:0007669"/>
    <property type="project" value="TreeGrafter"/>
</dbReference>
<evidence type="ECO:0000259" key="5">
    <source>
        <dbReference type="Pfam" id="PF25989"/>
    </source>
</evidence>
<keyword evidence="2" id="KW-1133">Transmembrane helix</keyword>
<dbReference type="GO" id="GO:1990281">
    <property type="term" value="C:efflux pump complex"/>
    <property type="evidence" value="ECO:0007669"/>
    <property type="project" value="TreeGrafter"/>
</dbReference>
<dbReference type="Pfam" id="PF25954">
    <property type="entry name" value="Beta-barrel_RND_2"/>
    <property type="match status" value="1"/>
</dbReference>
<dbReference type="InterPro" id="IPR058792">
    <property type="entry name" value="Beta-barrel_RND_2"/>
</dbReference>
<feature type="domain" description="CusB-like beta-barrel" evidence="4">
    <location>
        <begin position="218"/>
        <end position="291"/>
    </location>
</feature>
<organism evidence="6 7">
    <name type="scientific">Succiniclasticum ruminis DSM 9236</name>
    <dbReference type="NCBI Taxonomy" id="1123323"/>
    <lineage>
        <taxon>Bacteria</taxon>
        <taxon>Bacillati</taxon>
        <taxon>Bacillota</taxon>
        <taxon>Negativicutes</taxon>
        <taxon>Acidaminococcales</taxon>
        <taxon>Acidaminococcaceae</taxon>
        <taxon>Succiniclasticum</taxon>
    </lineage>
</organism>
<accession>A0A1I1WZW2</accession>
<keyword evidence="7" id="KW-1185">Reference proteome</keyword>
<dbReference type="OrthoDB" id="9813967at2"/>
<sequence>MNFLRDIKLTKKHFILLGIAVIAFVGWRVVSVLKPPATEKRTVPVVRTMTVGETVADGTATYPGEVRGKYESNLAFQTGGKIVSRSVNLGDTVRAGQVLMELDPKDVRQSYDADQAAYQAALSNYNLAKENYARYSKLYEQNAVSAMARDQYKTQLDAADATLKSARAKWNASRNQMEYTQLVSDHDGTVAAISGEIGQVVGAGTPVVTIVRDGSREIQIYVPENRLGQIRPNQPAKITFWALNDSMASGHISEIAPMADSVTRTYKVKVAVDTMPEAVKLGMTAKVTLQNGTENVIAIPSGAVYQTGEQPQVWVIRNKKATLVNVKTAGYEGSNVIIAGGLANGDVVVTGGVNKLAEGQEVRLEGSDTK</sequence>
<dbReference type="NCBIfam" id="TIGR01730">
    <property type="entry name" value="RND_mfp"/>
    <property type="match status" value="1"/>
</dbReference>
<feature type="domain" description="YknX-like C-terminal permuted SH3-like" evidence="5">
    <location>
        <begin position="296"/>
        <end position="363"/>
    </location>
</feature>
<dbReference type="Gene3D" id="1.10.287.470">
    <property type="entry name" value="Helix hairpin bin"/>
    <property type="match status" value="1"/>
</dbReference>
<dbReference type="Pfam" id="PF25989">
    <property type="entry name" value="YknX_C"/>
    <property type="match status" value="1"/>
</dbReference>
<feature type="transmembrane region" description="Helical" evidence="2">
    <location>
        <begin position="12"/>
        <end position="30"/>
    </location>
</feature>
<dbReference type="STRING" id="1123323.SAMN05216245_1018"/>
<evidence type="ECO:0000259" key="4">
    <source>
        <dbReference type="Pfam" id="PF25954"/>
    </source>
</evidence>
<evidence type="ECO:0000313" key="6">
    <source>
        <dbReference type="EMBL" id="SFE00676.1"/>
    </source>
</evidence>